<gene>
    <name evidence="2" type="ORF">XSP_003016</name>
</gene>
<dbReference type="KEGG" id="xeu:XSP_003016"/>
<proteinExistence type="predicted"/>
<dbReference type="EMBL" id="LR824641">
    <property type="protein sequence ID" value="CAD0334953.1"/>
    <property type="molecule type" value="Genomic_DNA"/>
</dbReference>
<evidence type="ECO:0000313" key="3">
    <source>
        <dbReference type="EMBL" id="CAD1794558.1"/>
    </source>
</evidence>
<accession>A0A8E4E4S5</accession>
<name>A0A8E4E4S5_9XANT</name>
<dbReference type="GeneID" id="79390319"/>
<organism evidence="2">
    <name type="scientific">Xanthomonas euroxanthea</name>
    <dbReference type="NCBI Taxonomy" id="2259622"/>
    <lineage>
        <taxon>Bacteria</taxon>
        <taxon>Pseudomonadati</taxon>
        <taxon>Pseudomonadota</taxon>
        <taxon>Gammaproteobacteria</taxon>
        <taxon>Lysobacterales</taxon>
        <taxon>Lysobacteraceae</taxon>
        <taxon>Xanthomonas</taxon>
    </lineage>
</organism>
<protein>
    <submittedName>
        <fullName evidence="2">Uncharacterized protein</fullName>
    </submittedName>
</protein>
<evidence type="ECO:0000313" key="2">
    <source>
        <dbReference type="EMBL" id="CAD0334953.1"/>
    </source>
</evidence>
<dbReference type="AlphaFoldDB" id="A0A8E4E4S5"/>
<feature type="region of interest" description="Disordered" evidence="1">
    <location>
        <begin position="1"/>
        <end position="27"/>
    </location>
</feature>
<reference evidence="2 4" key="1">
    <citation type="submission" date="2020-07" db="EMBL/GenBank/DDBJ databases">
        <authorList>
            <person name="Teixeira M."/>
        </authorList>
    </citation>
    <scope>NUCLEOTIDE SEQUENCE</scope>
    <source>
        <strain evidence="3">1</strain>
        <strain evidence="2">Xanthomonas sp. CPBF 367</strain>
    </source>
</reference>
<dbReference type="EMBL" id="LR861803">
    <property type="protein sequence ID" value="CAD1794558.1"/>
    <property type="molecule type" value="Genomic_DNA"/>
</dbReference>
<sequence>MQALERGTGHSGGHGDRQQQGADSYGNVRVTFSTTRSAPCSAHWHAPALMVGSPAKVLIRNRCGPRLVQRRKPISTVNRLFTCFLQLAQTACLSSIGVAVASCRGHVIPTNCEVADEDLEEACRS</sequence>
<evidence type="ECO:0000256" key="1">
    <source>
        <dbReference type="SAM" id="MobiDB-lite"/>
    </source>
</evidence>
<evidence type="ECO:0000313" key="4">
    <source>
        <dbReference type="Proteomes" id="UP000515493"/>
    </source>
</evidence>
<dbReference type="RefSeq" id="WP_147421315.1">
    <property type="nucleotide sequence ID" value="NZ_LR861803.1"/>
</dbReference>
<dbReference type="Proteomes" id="UP000515493">
    <property type="component" value="Chromosome"/>
</dbReference>